<feature type="transmembrane region" description="Helical" evidence="1">
    <location>
        <begin position="120"/>
        <end position="139"/>
    </location>
</feature>
<evidence type="ECO:0000256" key="1">
    <source>
        <dbReference type="SAM" id="Phobius"/>
    </source>
</evidence>
<dbReference type="EMBL" id="CAVLEF010000001">
    <property type="protein sequence ID" value="CAK1540247.1"/>
    <property type="molecule type" value="Genomic_DNA"/>
</dbReference>
<proteinExistence type="predicted"/>
<dbReference type="Pfam" id="PF07690">
    <property type="entry name" value="MFS_1"/>
    <property type="match status" value="2"/>
</dbReference>
<feature type="transmembrane region" description="Helical" evidence="1">
    <location>
        <begin position="151"/>
        <end position="171"/>
    </location>
</feature>
<feature type="transmembrane region" description="Helical" evidence="1">
    <location>
        <begin position="967"/>
        <end position="989"/>
    </location>
</feature>
<feature type="transmembrane region" description="Helical" evidence="1">
    <location>
        <begin position="659"/>
        <end position="678"/>
    </location>
</feature>
<organism evidence="2 3">
    <name type="scientific">Leptosia nina</name>
    <dbReference type="NCBI Taxonomy" id="320188"/>
    <lineage>
        <taxon>Eukaryota</taxon>
        <taxon>Metazoa</taxon>
        <taxon>Ecdysozoa</taxon>
        <taxon>Arthropoda</taxon>
        <taxon>Hexapoda</taxon>
        <taxon>Insecta</taxon>
        <taxon>Pterygota</taxon>
        <taxon>Neoptera</taxon>
        <taxon>Endopterygota</taxon>
        <taxon>Lepidoptera</taxon>
        <taxon>Glossata</taxon>
        <taxon>Ditrysia</taxon>
        <taxon>Papilionoidea</taxon>
        <taxon>Pieridae</taxon>
        <taxon>Pierinae</taxon>
        <taxon>Leptosia</taxon>
    </lineage>
</organism>
<name>A0AAV1IUH3_9NEOP</name>
<dbReference type="InterPro" id="IPR050327">
    <property type="entry name" value="Proton-linked_MCT"/>
</dbReference>
<feature type="transmembrane region" description="Helical" evidence="1">
    <location>
        <begin position="183"/>
        <end position="202"/>
    </location>
</feature>
<dbReference type="Proteomes" id="UP001497472">
    <property type="component" value="Unassembled WGS sequence"/>
</dbReference>
<feature type="transmembrane region" description="Helical" evidence="1">
    <location>
        <begin position="908"/>
        <end position="924"/>
    </location>
</feature>
<keyword evidence="1" id="KW-1133">Transmembrane helix</keyword>
<dbReference type="PANTHER" id="PTHR11360">
    <property type="entry name" value="MONOCARBOXYLATE TRANSPORTER"/>
    <property type="match status" value="1"/>
</dbReference>
<comment type="caution">
    <text evidence="2">The sequence shown here is derived from an EMBL/GenBank/DDBJ whole genome shotgun (WGS) entry which is preliminary data.</text>
</comment>
<evidence type="ECO:0008006" key="4">
    <source>
        <dbReference type="Google" id="ProtNLM"/>
    </source>
</evidence>
<feature type="transmembrane region" description="Helical" evidence="1">
    <location>
        <begin position="95"/>
        <end position="114"/>
    </location>
</feature>
<protein>
    <recommendedName>
        <fullName evidence="4">Major facilitator superfamily (MFS) profile domain-containing protein</fullName>
    </recommendedName>
</protein>
<feature type="transmembrane region" description="Helical" evidence="1">
    <location>
        <begin position="63"/>
        <end position="83"/>
    </location>
</feature>
<dbReference type="InterPro" id="IPR011701">
    <property type="entry name" value="MFS"/>
</dbReference>
<feature type="transmembrane region" description="Helical" evidence="1">
    <location>
        <begin position="348"/>
        <end position="370"/>
    </location>
</feature>
<sequence>MSDSGRSGSCESEKKYELVPPEGGWGYAICVGLSVIFIAGTAHQPVFGFIYNDFLDDLGVGTGAVTVVFGVFQVTLAIAGFSANIALKKLSLRQVGLIGAFIYTLASFFAIFVVSTTQLILTNGFLQGLGMGLLIPVAYTSFNSYFTRKKVLYLSLCKASIGMITMVYPLFMKITITEYGFRGTLAILCAISAHSIFGALVMHPVRWHMVKQAKSCEKIVLIPPTPAVGNEKGFDFTKNVNDAKHDAKSVENLFVKHEDGHKGSLLFIPKLSSRRLSIPVVLIPADGKSDSKFSSTDNEYIENLYKAASVSSLGNFGNLVEPMPIIKNKEGKWQTVAEFLDLTLLKDLVFDNIVFGMALAFFADLTFFTLEPLFLDKKGLSKAEIANIIAVGGATDMVARLLLGVSGQFFRMNSRYMFYAGALFSALFRLVLINFTTYTPLLIVTGILGALRSLVHIAQPIVMAEHVPIERYPPAYGLYMLLAGGISLSVGPMIGFIRDYTGSYCIAFVMLAVCNLCCVVPWTIEGVIRVGPDSVMFYLNGIMPSHTKFIVTIVRLVIEEQPTVSSRLQKYKMNSENKRDGTEKSDRGEWGYAVCFGTIIIFIAGMGHINSFGLIYKDFISETKSTAKSLTTAHGVFAIMIAVGGLLLNILSKRYSLRFGGFIGVSLFIVGSSSTIFISNTNQLSLTFGVLQGTGFGMMVPVCYSTLNYYFVSKRTAVMSSIKALQGVFIMWYPQLLKIMLAFYGFRGTLLILTGISLHTIPGMLTMQTNAAKDQQNKSEEIVASFRRKAKDQDVEKCNRAEENVDLLTQDEYQVKTVKRNSQILKEILEILNVKVLKDIVYCNICLGQSFVNFSDLTFFIFQPMLLFQYGFDRSGVATCISIGAGADVAGRFGLALISGIYPVNTRLLFYIATLLTLIARIVLLQVTTFIWISTLTGILGVLRAFLHVASPLVIANHVSHADFPGAYALFMLTAGTINLVLSPFIGALKDYYESYIPAFVALVVCCVPCLILWPLEYLFLKKRVLT</sequence>
<feature type="transmembrane region" description="Helical" evidence="1">
    <location>
        <begin position="504"/>
        <end position="524"/>
    </location>
</feature>
<feature type="transmembrane region" description="Helical" evidence="1">
    <location>
        <begin position="629"/>
        <end position="652"/>
    </location>
</feature>
<accession>A0AAV1IUH3</accession>
<keyword evidence="1" id="KW-0812">Transmembrane</keyword>
<evidence type="ECO:0000313" key="2">
    <source>
        <dbReference type="EMBL" id="CAK1540247.1"/>
    </source>
</evidence>
<feature type="transmembrane region" description="Helical" evidence="1">
    <location>
        <begin position="995"/>
        <end position="1014"/>
    </location>
</feature>
<gene>
    <name evidence="2" type="ORF">LNINA_LOCUS316</name>
</gene>
<feature type="transmembrane region" description="Helical" evidence="1">
    <location>
        <begin position="930"/>
        <end position="955"/>
    </location>
</feature>
<feature type="transmembrane region" description="Helical" evidence="1">
    <location>
        <begin position="24"/>
        <end position="43"/>
    </location>
</feature>
<dbReference type="Gene3D" id="1.20.1250.20">
    <property type="entry name" value="MFS general substrate transporter like domains"/>
    <property type="match status" value="3"/>
</dbReference>
<reference evidence="2 3" key="1">
    <citation type="submission" date="2023-11" db="EMBL/GenBank/DDBJ databases">
        <authorList>
            <person name="Okamura Y."/>
        </authorList>
    </citation>
    <scope>NUCLEOTIDE SEQUENCE [LARGE SCALE GENOMIC DNA]</scope>
</reference>
<dbReference type="InterPro" id="IPR036259">
    <property type="entry name" value="MFS_trans_sf"/>
</dbReference>
<dbReference type="GO" id="GO:0008028">
    <property type="term" value="F:monocarboxylic acid transmembrane transporter activity"/>
    <property type="evidence" value="ECO:0007669"/>
    <property type="project" value="TreeGrafter"/>
</dbReference>
<feature type="transmembrane region" description="Helical" evidence="1">
    <location>
        <begin position="590"/>
        <end position="609"/>
    </location>
</feature>
<dbReference type="PANTHER" id="PTHR11360:SF309">
    <property type="entry name" value="MONOCARBOXYLATE TRANSPORTER 7-LIKE PROTEIN"/>
    <property type="match status" value="1"/>
</dbReference>
<feature type="transmembrane region" description="Helical" evidence="1">
    <location>
        <begin position="476"/>
        <end position="497"/>
    </location>
</feature>
<feature type="transmembrane region" description="Helical" evidence="1">
    <location>
        <begin position="739"/>
        <end position="758"/>
    </location>
</feature>
<dbReference type="SUPFAM" id="SSF103473">
    <property type="entry name" value="MFS general substrate transporter"/>
    <property type="match status" value="2"/>
</dbReference>
<evidence type="ECO:0000313" key="3">
    <source>
        <dbReference type="Proteomes" id="UP001497472"/>
    </source>
</evidence>
<keyword evidence="3" id="KW-1185">Reference proteome</keyword>
<feature type="transmembrane region" description="Helical" evidence="1">
    <location>
        <begin position="385"/>
        <end position="404"/>
    </location>
</feature>
<feature type="transmembrane region" description="Helical" evidence="1">
    <location>
        <begin position="716"/>
        <end position="733"/>
    </location>
</feature>
<feature type="transmembrane region" description="Helical" evidence="1">
    <location>
        <begin position="536"/>
        <end position="558"/>
    </location>
</feature>
<keyword evidence="1" id="KW-0472">Membrane</keyword>
<feature type="transmembrane region" description="Helical" evidence="1">
    <location>
        <begin position="684"/>
        <end position="704"/>
    </location>
</feature>
<dbReference type="AlphaFoldDB" id="A0AAV1IUH3"/>